<keyword evidence="4" id="KW-0255">Endonuclease</keyword>
<accession>A0A9D4IW51</accession>
<dbReference type="PROSITE" id="PS50878">
    <property type="entry name" value="RT_POL"/>
    <property type="match status" value="1"/>
</dbReference>
<evidence type="ECO:0000259" key="7">
    <source>
        <dbReference type="PROSITE" id="PS50878"/>
    </source>
</evidence>
<evidence type="ECO:0000256" key="6">
    <source>
        <dbReference type="ARBA" id="ARBA00022918"/>
    </source>
</evidence>
<dbReference type="PANTHER" id="PTHR37984">
    <property type="entry name" value="PROTEIN CBG26694"/>
    <property type="match status" value="1"/>
</dbReference>
<name>A0A9D4IW51_DREPO</name>
<evidence type="ECO:0000256" key="3">
    <source>
        <dbReference type="ARBA" id="ARBA00022722"/>
    </source>
</evidence>
<keyword evidence="1" id="KW-0808">Transferase</keyword>
<dbReference type="Gene3D" id="3.30.70.270">
    <property type="match status" value="2"/>
</dbReference>
<dbReference type="InterPro" id="IPR043128">
    <property type="entry name" value="Rev_trsase/Diguanyl_cyclase"/>
</dbReference>
<dbReference type="GO" id="GO:0004519">
    <property type="term" value="F:endonuclease activity"/>
    <property type="evidence" value="ECO:0007669"/>
    <property type="project" value="UniProtKB-KW"/>
</dbReference>
<dbReference type="InterPro" id="IPR041588">
    <property type="entry name" value="Integrase_H2C2"/>
</dbReference>
<keyword evidence="2" id="KW-0548">Nucleotidyltransferase</keyword>
<evidence type="ECO:0000313" key="9">
    <source>
        <dbReference type="Proteomes" id="UP000828390"/>
    </source>
</evidence>
<proteinExistence type="predicted"/>
<keyword evidence="9" id="KW-1185">Reference proteome</keyword>
<dbReference type="InterPro" id="IPR000477">
    <property type="entry name" value="RT_dom"/>
</dbReference>
<evidence type="ECO:0000256" key="5">
    <source>
        <dbReference type="ARBA" id="ARBA00022801"/>
    </source>
</evidence>
<keyword evidence="3" id="KW-0540">Nuclease</keyword>
<gene>
    <name evidence="8" type="ORF">DPMN_167187</name>
</gene>
<dbReference type="SUPFAM" id="SSF56672">
    <property type="entry name" value="DNA/RNA polymerases"/>
    <property type="match status" value="1"/>
</dbReference>
<evidence type="ECO:0000256" key="4">
    <source>
        <dbReference type="ARBA" id="ARBA00022759"/>
    </source>
</evidence>
<evidence type="ECO:0000256" key="1">
    <source>
        <dbReference type="ARBA" id="ARBA00022679"/>
    </source>
</evidence>
<dbReference type="Gene3D" id="3.10.20.370">
    <property type="match status" value="1"/>
</dbReference>
<dbReference type="AlphaFoldDB" id="A0A9D4IW51"/>
<evidence type="ECO:0000313" key="8">
    <source>
        <dbReference type="EMBL" id="KAH3789020.1"/>
    </source>
</evidence>
<dbReference type="CDD" id="cd09274">
    <property type="entry name" value="RNase_HI_RT_Ty3"/>
    <property type="match status" value="1"/>
</dbReference>
<evidence type="ECO:0000256" key="2">
    <source>
        <dbReference type="ARBA" id="ARBA00022695"/>
    </source>
</evidence>
<comment type="caution">
    <text evidence="8">The sequence shown here is derived from an EMBL/GenBank/DDBJ whole genome shotgun (WGS) entry which is preliminary data.</text>
</comment>
<dbReference type="GO" id="GO:0003964">
    <property type="term" value="F:RNA-directed DNA polymerase activity"/>
    <property type="evidence" value="ECO:0007669"/>
    <property type="project" value="UniProtKB-KW"/>
</dbReference>
<dbReference type="Proteomes" id="UP000828390">
    <property type="component" value="Unassembled WGS sequence"/>
</dbReference>
<dbReference type="FunFam" id="3.10.20.370:FF:000001">
    <property type="entry name" value="Retrovirus-related Pol polyprotein from transposon 17.6-like protein"/>
    <property type="match status" value="1"/>
</dbReference>
<dbReference type="EMBL" id="JAIWYP010000008">
    <property type="protein sequence ID" value="KAH3789020.1"/>
    <property type="molecule type" value="Genomic_DNA"/>
</dbReference>
<dbReference type="Pfam" id="PF00078">
    <property type="entry name" value="RVT_1"/>
    <property type="match status" value="1"/>
</dbReference>
<dbReference type="GO" id="GO:0016787">
    <property type="term" value="F:hydrolase activity"/>
    <property type="evidence" value="ECO:0007669"/>
    <property type="project" value="UniProtKB-KW"/>
</dbReference>
<reference evidence="8" key="2">
    <citation type="submission" date="2020-11" db="EMBL/GenBank/DDBJ databases">
        <authorList>
            <person name="McCartney M.A."/>
            <person name="Auch B."/>
            <person name="Kono T."/>
            <person name="Mallez S."/>
            <person name="Becker A."/>
            <person name="Gohl D.M."/>
            <person name="Silverstein K.A.T."/>
            <person name="Koren S."/>
            <person name="Bechman K.B."/>
            <person name="Herman A."/>
            <person name="Abrahante J.E."/>
            <person name="Garbe J."/>
        </authorList>
    </citation>
    <scope>NUCLEOTIDE SEQUENCE</scope>
    <source>
        <strain evidence="8">Duluth1</strain>
        <tissue evidence="8">Whole animal</tissue>
    </source>
</reference>
<keyword evidence="5" id="KW-0378">Hydrolase</keyword>
<organism evidence="8 9">
    <name type="scientific">Dreissena polymorpha</name>
    <name type="common">Zebra mussel</name>
    <name type="synonym">Mytilus polymorpha</name>
    <dbReference type="NCBI Taxonomy" id="45954"/>
    <lineage>
        <taxon>Eukaryota</taxon>
        <taxon>Metazoa</taxon>
        <taxon>Spiralia</taxon>
        <taxon>Lophotrochozoa</taxon>
        <taxon>Mollusca</taxon>
        <taxon>Bivalvia</taxon>
        <taxon>Autobranchia</taxon>
        <taxon>Heteroconchia</taxon>
        <taxon>Euheterodonta</taxon>
        <taxon>Imparidentia</taxon>
        <taxon>Neoheterodontei</taxon>
        <taxon>Myida</taxon>
        <taxon>Dreissenoidea</taxon>
        <taxon>Dreissenidae</taxon>
        <taxon>Dreissena</taxon>
    </lineage>
</organism>
<dbReference type="CDD" id="cd01647">
    <property type="entry name" value="RT_LTR"/>
    <property type="match status" value="1"/>
</dbReference>
<feature type="domain" description="Reverse transcriptase" evidence="7">
    <location>
        <begin position="15"/>
        <end position="194"/>
    </location>
</feature>
<reference evidence="8" key="1">
    <citation type="journal article" date="2019" name="bioRxiv">
        <title>The Genome of the Zebra Mussel, Dreissena polymorpha: A Resource for Invasive Species Research.</title>
        <authorList>
            <person name="McCartney M.A."/>
            <person name="Auch B."/>
            <person name="Kono T."/>
            <person name="Mallez S."/>
            <person name="Zhang Y."/>
            <person name="Obille A."/>
            <person name="Becker A."/>
            <person name="Abrahante J.E."/>
            <person name="Garbe J."/>
            <person name="Badalamenti J.P."/>
            <person name="Herman A."/>
            <person name="Mangelson H."/>
            <person name="Liachko I."/>
            <person name="Sullivan S."/>
            <person name="Sone E.D."/>
            <person name="Koren S."/>
            <person name="Silverstein K.A.T."/>
            <person name="Beckman K.B."/>
            <person name="Gohl D.M."/>
        </authorList>
    </citation>
    <scope>NUCLEOTIDE SEQUENCE</scope>
    <source>
        <strain evidence="8">Duluth1</strain>
        <tissue evidence="8">Whole animal</tissue>
    </source>
</reference>
<dbReference type="FunFam" id="1.10.340.70:FF:000001">
    <property type="entry name" value="Retrovirus-related Pol polyprotein from transposon gypsy-like Protein"/>
    <property type="match status" value="1"/>
</dbReference>
<dbReference type="Gene3D" id="3.10.10.10">
    <property type="entry name" value="HIV Type 1 Reverse Transcriptase, subunit A, domain 1"/>
    <property type="match status" value="1"/>
</dbReference>
<dbReference type="Pfam" id="PF17921">
    <property type="entry name" value="Integrase_H2C2"/>
    <property type="match status" value="1"/>
</dbReference>
<dbReference type="Gene3D" id="1.10.340.70">
    <property type="match status" value="1"/>
</dbReference>
<protein>
    <recommendedName>
        <fullName evidence="7">Reverse transcriptase domain-containing protein</fullName>
    </recommendedName>
</protein>
<dbReference type="InterPro" id="IPR041373">
    <property type="entry name" value="RT_RNaseH"/>
</dbReference>
<dbReference type="Pfam" id="PF17917">
    <property type="entry name" value="RT_RNaseH"/>
    <property type="match status" value="1"/>
</dbReference>
<keyword evidence="6" id="KW-0695">RNA-directed DNA polymerase</keyword>
<dbReference type="FunFam" id="3.30.70.270:FF:000020">
    <property type="entry name" value="Transposon Tf2-6 polyprotein-like Protein"/>
    <property type="match status" value="1"/>
</dbReference>
<dbReference type="InterPro" id="IPR050951">
    <property type="entry name" value="Retrovirus_Pol_polyprotein"/>
</dbReference>
<dbReference type="PANTHER" id="PTHR37984:SF5">
    <property type="entry name" value="PROTEIN NYNRIN-LIKE"/>
    <property type="match status" value="1"/>
</dbReference>
<dbReference type="InterPro" id="IPR043502">
    <property type="entry name" value="DNA/RNA_pol_sf"/>
</dbReference>
<sequence length="662" mass="76073">MAYAEAEKKAIEELLDKGVIRKSTSPWASPILLVMKKNGQVRPCIDYRRVNALVKPDGFPLPRVQDCLDAVAGAKYFSTFDLTSGYFQIPLKEEDIPKSAFVCKYGHYEMLRMPFGLNNACSTFQRTMELALQGLQWETCLIYIDDVIVFGTDFSQHMSRVYEVLERIEAAGLKLKPEKCEILQEEVLFLGHVVSKQGIKPNPINVAKIVQWPVPTNVKEVRQFVAMGSYYRRFVKDFAKLVRPMVELTKKDVTFKWHDDCQRSFEDLKKILISPNIMGYPLQVGEFCLDVDASDIGIGAVLHQNQDGRERVIAYASRALNKNEKNYCVTEKELLAIRYFVEYFRQYLLGRRFVVRSDHQALKWLFKLKEPRGKIARWIEILSHYDFSVEYRPGHKQGHCDALSRCRNPRDCDCNLEDMNEPLKCGPCKKCTKKAQDMVHEDFLNDCLTGVNATCKGQTCDTQPIRSTKQMEDKPESSGLQTQLPNFVPWACNKSLEDLQKLQSFDPDISCILEAKKTNKRPSCNDILALSPASRHYWVLWDVLFVRDGLLFKKFIRQNQTDEHLQFIVPFVMKTDVLFEHHNSVISGHLGVKKTLEKIRQRYFWYAMKTDVLLHVKRCDTCAANKKPMKTPRAPMGSITTGAPFDVLATDYLGPLPLTDRG</sequence>